<dbReference type="Gene3D" id="2.40.50.100">
    <property type="match status" value="1"/>
</dbReference>
<feature type="transmembrane region" description="Helical" evidence="2">
    <location>
        <begin position="155"/>
        <end position="174"/>
    </location>
</feature>
<dbReference type="Proteomes" id="UP000251800">
    <property type="component" value="Unassembled WGS sequence"/>
</dbReference>
<name>A0A363UJ79_9GAMM</name>
<dbReference type="PANTHER" id="PTHR30386">
    <property type="entry name" value="MEMBRANE FUSION SUBUNIT OF EMRAB-TOLC MULTIDRUG EFFLUX PUMP"/>
    <property type="match status" value="1"/>
</dbReference>
<comment type="caution">
    <text evidence="6">The sequence shown here is derived from an EMBL/GenBank/DDBJ whole genome shotgun (WGS) entry which is preliminary data.</text>
</comment>
<dbReference type="InterPro" id="IPR009875">
    <property type="entry name" value="PilZ_domain"/>
</dbReference>
<dbReference type="GO" id="GO:0035438">
    <property type="term" value="F:cyclic-di-GMP binding"/>
    <property type="evidence" value="ECO:0007669"/>
    <property type="project" value="InterPro"/>
</dbReference>
<evidence type="ECO:0000259" key="3">
    <source>
        <dbReference type="Pfam" id="PF07238"/>
    </source>
</evidence>
<dbReference type="InterPro" id="IPR050739">
    <property type="entry name" value="MFP"/>
</dbReference>
<evidence type="ECO:0000313" key="6">
    <source>
        <dbReference type="EMBL" id="PWN55475.1"/>
    </source>
</evidence>
<evidence type="ECO:0000313" key="7">
    <source>
        <dbReference type="Proteomes" id="UP000251800"/>
    </source>
</evidence>
<evidence type="ECO:0000259" key="5">
    <source>
        <dbReference type="Pfam" id="PF25965"/>
    </source>
</evidence>
<dbReference type="SUPFAM" id="SSF141371">
    <property type="entry name" value="PilZ domain-like"/>
    <property type="match status" value="1"/>
</dbReference>
<dbReference type="Pfam" id="PF25965">
    <property type="entry name" value="Beta-barrel_ALG44"/>
    <property type="match status" value="1"/>
</dbReference>
<dbReference type="Gene3D" id="2.40.10.220">
    <property type="entry name" value="predicted glycosyltransferase like domains"/>
    <property type="match status" value="1"/>
</dbReference>
<dbReference type="AlphaFoldDB" id="A0A363UJ79"/>
<feature type="domain" description="PilZ" evidence="3">
    <location>
        <begin position="16"/>
        <end position="114"/>
    </location>
</feature>
<feature type="domain" description="ALG44 beta-barrel" evidence="5">
    <location>
        <begin position="294"/>
        <end position="371"/>
    </location>
</feature>
<evidence type="ECO:0000259" key="4">
    <source>
        <dbReference type="Pfam" id="PF25964"/>
    </source>
</evidence>
<dbReference type="GO" id="GO:0030313">
    <property type="term" value="C:cell envelope"/>
    <property type="evidence" value="ECO:0007669"/>
    <property type="project" value="UniProtKB-SubCell"/>
</dbReference>
<evidence type="ECO:0000256" key="2">
    <source>
        <dbReference type="SAM" id="Phobius"/>
    </source>
</evidence>
<organism evidence="6 7">
    <name type="scientific">Abyssibacter profundi</name>
    <dbReference type="NCBI Taxonomy" id="2182787"/>
    <lineage>
        <taxon>Bacteria</taxon>
        <taxon>Pseudomonadati</taxon>
        <taxon>Pseudomonadota</taxon>
        <taxon>Gammaproteobacteria</taxon>
        <taxon>Chromatiales</taxon>
        <taxon>Oceanococcaceae</taxon>
        <taxon>Abyssibacter</taxon>
    </lineage>
</organism>
<dbReference type="Pfam" id="PF25964">
    <property type="entry name" value="BSH_ALG44"/>
    <property type="match status" value="1"/>
</dbReference>
<dbReference type="InterPro" id="IPR058835">
    <property type="entry name" value="BSH_ALG44"/>
</dbReference>
<dbReference type="OrthoDB" id="5912905at2"/>
<evidence type="ECO:0000256" key="1">
    <source>
        <dbReference type="ARBA" id="ARBA00004196"/>
    </source>
</evidence>
<keyword evidence="2" id="KW-0812">Transmembrane</keyword>
<dbReference type="Pfam" id="PF07238">
    <property type="entry name" value="PilZ"/>
    <property type="match status" value="1"/>
</dbReference>
<dbReference type="EMBL" id="QEQK01000010">
    <property type="protein sequence ID" value="PWN55475.1"/>
    <property type="molecule type" value="Genomic_DNA"/>
</dbReference>
<keyword evidence="2" id="KW-0472">Membrane</keyword>
<keyword evidence="7" id="KW-1185">Reference proteome</keyword>
<gene>
    <name evidence="6" type="ORF">DEH80_11815</name>
</gene>
<keyword evidence="2" id="KW-1133">Transmembrane helix</keyword>
<sequence>MTQRNQPDVVHESETQRQYVRVRLPAALRIRRDDGSVQKHDIRDLSVGGLSFAPESGRFEMGQRLQGTVSVSLEGIGITIPIQFVVVREEDGYICAAFDNLDRTAIVSLRQLITAYLSGEVVDAGDVLHSMNRENFVAPRQAKTARGEPRSRTRAWLGTAASFVIGVMALGYVASELYGLMFVTSSSVATVEGASFPVTMPREGTFRSLVEEGSRVEKGAPLGTFETPMLEIVRSEAMAANLSSQRLNDLLEDTIKGTVTSPCNCRVQRMLVGNGQFVGKGQQVFQLVDMDREPLVVARFGYKRLGDLKPGREVRVSLAGTDGSIPGEIVRVAHASGVSTDAVLEVIVKPKNALPTDFINRPAEVSMMTPAFMPRLGDFTTDALPSAVASES</sequence>
<accession>A0A363UJ79</accession>
<dbReference type="RefSeq" id="WP_109720713.1">
    <property type="nucleotide sequence ID" value="NZ_QEQK01000010.1"/>
</dbReference>
<comment type="subcellular location">
    <subcellularLocation>
        <location evidence="1">Cell envelope</location>
    </subcellularLocation>
</comment>
<dbReference type="PANTHER" id="PTHR30386:SF19">
    <property type="entry name" value="MULTIDRUG EXPORT PROTEIN EMRA-RELATED"/>
    <property type="match status" value="1"/>
</dbReference>
<feature type="domain" description="ALG44 barrel-sandwich hybrid" evidence="4">
    <location>
        <begin position="198"/>
        <end position="290"/>
    </location>
</feature>
<protein>
    <submittedName>
        <fullName evidence="6">Uncharacterized protein</fullName>
    </submittedName>
</protein>
<reference evidence="6 7" key="1">
    <citation type="submission" date="2018-05" db="EMBL/GenBank/DDBJ databases">
        <title>Abyssibacter profundi OUC007T gen. nov., sp. nov, a marine bacterium isolated from seawater of the Mariana Trench.</title>
        <authorList>
            <person name="Zhou S."/>
        </authorList>
    </citation>
    <scope>NUCLEOTIDE SEQUENCE [LARGE SCALE GENOMIC DNA]</scope>
    <source>
        <strain evidence="6 7">OUC007</strain>
    </source>
</reference>
<dbReference type="InterPro" id="IPR058834">
    <property type="entry name" value="Beta-barrel_ALG44"/>
</dbReference>
<proteinExistence type="predicted"/>